<dbReference type="EMBL" id="QNUK01000013">
    <property type="protein sequence ID" value="KAF5908485.1"/>
    <property type="molecule type" value="Genomic_DNA"/>
</dbReference>
<dbReference type="Pfam" id="PF00254">
    <property type="entry name" value="FKBP_C"/>
    <property type="match status" value="1"/>
</dbReference>
<dbReference type="AlphaFoldDB" id="A0A8J4U7U4"/>
<feature type="region of interest" description="Disordered" evidence="2">
    <location>
        <begin position="1"/>
        <end position="22"/>
    </location>
</feature>
<reference evidence="4" key="1">
    <citation type="submission" date="2020-07" db="EMBL/GenBank/DDBJ databases">
        <title>Clarias magur genome sequencing, assembly and annotation.</title>
        <authorList>
            <person name="Kushwaha B."/>
            <person name="Kumar R."/>
            <person name="Das P."/>
            <person name="Joshi C.G."/>
            <person name="Kumar D."/>
            <person name="Nagpure N.S."/>
            <person name="Pandey M."/>
            <person name="Agarwal S."/>
            <person name="Srivastava S."/>
            <person name="Singh M."/>
            <person name="Sahoo L."/>
            <person name="Jayasankar P."/>
            <person name="Meher P.K."/>
            <person name="Koringa P.G."/>
            <person name="Iquebal M.A."/>
            <person name="Das S.P."/>
            <person name="Bit A."/>
            <person name="Patnaik S."/>
            <person name="Patel N."/>
            <person name="Shah T.M."/>
            <person name="Hinsu A."/>
            <person name="Jena J.K."/>
        </authorList>
    </citation>
    <scope>NUCLEOTIDE SEQUENCE</scope>
    <source>
        <strain evidence="4">CIFAMagur01</strain>
        <tissue evidence="4">Testis</tissue>
    </source>
</reference>
<dbReference type="PROSITE" id="PS50059">
    <property type="entry name" value="FKBP_PPIASE"/>
    <property type="match status" value="1"/>
</dbReference>
<proteinExistence type="predicted"/>
<dbReference type="GO" id="GO:0003755">
    <property type="term" value="F:peptidyl-prolyl cis-trans isomerase activity"/>
    <property type="evidence" value="ECO:0007669"/>
    <property type="project" value="UniProtKB-KW"/>
</dbReference>
<dbReference type="Proteomes" id="UP000727407">
    <property type="component" value="Unassembled WGS sequence"/>
</dbReference>
<keyword evidence="5" id="KW-1185">Reference proteome</keyword>
<dbReference type="EC" id="5.2.1.8" evidence="1"/>
<evidence type="ECO:0000256" key="2">
    <source>
        <dbReference type="SAM" id="MobiDB-lite"/>
    </source>
</evidence>
<comment type="catalytic activity">
    <reaction evidence="1">
        <text>[protein]-peptidylproline (omega=180) = [protein]-peptidylproline (omega=0)</text>
        <dbReference type="Rhea" id="RHEA:16237"/>
        <dbReference type="Rhea" id="RHEA-COMP:10747"/>
        <dbReference type="Rhea" id="RHEA-COMP:10748"/>
        <dbReference type="ChEBI" id="CHEBI:83833"/>
        <dbReference type="ChEBI" id="CHEBI:83834"/>
        <dbReference type="EC" id="5.2.1.8"/>
    </reaction>
</comment>
<dbReference type="InterPro" id="IPR043368">
    <property type="entry name" value="FKBP3"/>
</dbReference>
<feature type="domain" description="PPIase FKBP-type" evidence="3">
    <location>
        <begin position="73"/>
        <end position="169"/>
    </location>
</feature>
<evidence type="ECO:0000256" key="1">
    <source>
        <dbReference type="PROSITE-ProRule" id="PRU00277"/>
    </source>
</evidence>
<dbReference type="InterPro" id="IPR046357">
    <property type="entry name" value="PPIase_dom_sf"/>
</dbReference>
<organism evidence="4 5">
    <name type="scientific">Clarias magur</name>
    <name type="common">Asian catfish</name>
    <name type="synonym">Macropteronotus magur</name>
    <dbReference type="NCBI Taxonomy" id="1594786"/>
    <lineage>
        <taxon>Eukaryota</taxon>
        <taxon>Metazoa</taxon>
        <taxon>Chordata</taxon>
        <taxon>Craniata</taxon>
        <taxon>Vertebrata</taxon>
        <taxon>Euteleostomi</taxon>
        <taxon>Actinopterygii</taxon>
        <taxon>Neopterygii</taxon>
        <taxon>Teleostei</taxon>
        <taxon>Ostariophysi</taxon>
        <taxon>Siluriformes</taxon>
        <taxon>Clariidae</taxon>
        <taxon>Clarias</taxon>
    </lineage>
</organism>
<keyword evidence="1 4" id="KW-0413">Isomerase</keyword>
<comment type="caution">
    <text evidence="4">The sequence shown here is derived from an EMBL/GenBank/DDBJ whole genome shotgun (WGS) entry which is preliminary data.</text>
</comment>
<dbReference type="Gene3D" id="3.10.50.40">
    <property type="match status" value="1"/>
</dbReference>
<evidence type="ECO:0000313" key="5">
    <source>
        <dbReference type="Proteomes" id="UP000727407"/>
    </source>
</evidence>
<dbReference type="PANTHER" id="PTHR46493:SF1">
    <property type="entry name" value="PEPTIDYL-PROLYL CIS-TRANS ISOMERASE FKBP3"/>
    <property type="match status" value="1"/>
</dbReference>
<accession>A0A8J4U7U4</accession>
<keyword evidence="1" id="KW-0697">Rotamase</keyword>
<gene>
    <name evidence="4" type="primary">fkbp3</name>
    <name evidence="4" type="ORF">DAT39_001916</name>
</gene>
<sequence length="182" mass="20134">MAAEPTREWSDEKLNSDERFKGTEVEQVTEEVKAVKIDEKPKETKTEVVDEGPPKFTKAVLKKGDKTNFPKKGDTVACWYTGTLEDGTVFDTNIPLGARKKKQTKPLSFKVGMGKVIRGWDEGLLTMSKGETARLEIDPEWAYGKKGVPDSKYPFTELTVLPVGPVLLLAQVKLFGCLNGGL</sequence>
<evidence type="ECO:0000313" key="4">
    <source>
        <dbReference type="EMBL" id="KAF5908485.1"/>
    </source>
</evidence>
<name>A0A8J4U7U4_CLAMG</name>
<protein>
    <recommendedName>
        <fullName evidence="1">peptidylprolyl isomerase</fullName>
        <ecNumber evidence="1">5.2.1.8</ecNumber>
    </recommendedName>
</protein>
<dbReference type="SUPFAM" id="SSF54534">
    <property type="entry name" value="FKBP-like"/>
    <property type="match status" value="1"/>
</dbReference>
<evidence type="ECO:0000259" key="3">
    <source>
        <dbReference type="PROSITE" id="PS50059"/>
    </source>
</evidence>
<dbReference type="PANTHER" id="PTHR46493">
    <property type="entry name" value="PEPTIDYL-PROLYL CIS-TRANS ISOMERASE FKBP3"/>
    <property type="match status" value="1"/>
</dbReference>
<dbReference type="InterPro" id="IPR001179">
    <property type="entry name" value="PPIase_FKBP_dom"/>
</dbReference>
<dbReference type="OrthoDB" id="1902587at2759"/>